<keyword evidence="3" id="KW-1185">Reference proteome</keyword>
<accession>A0ABW5LUL7</accession>
<keyword evidence="1" id="KW-0472">Membrane</keyword>
<evidence type="ECO:0000313" key="2">
    <source>
        <dbReference type="EMBL" id="MFD2567471.1"/>
    </source>
</evidence>
<proteinExistence type="predicted"/>
<feature type="transmembrane region" description="Helical" evidence="1">
    <location>
        <begin position="7"/>
        <end position="27"/>
    </location>
</feature>
<keyword evidence="1" id="KW-1133">Transmembrane helix</keyword>
<dbReference type="RefSeq" id="WP_379666181.1">
    <property type="nucleotide sequence ID" value="NZ_JBHULH010000004.1"/>
</dbReference>
<feature type="transmembrane region" description="Helical" evidence="1">
    <location>
        <begin position="144"/>
        <end position="173"/>
    </location>
</feature>
<feature type="transmembrane region" description="Helical" evidence="1">
    <location>
        <begin position="193"/>
        <end position="212"/>
    </location>
</feature>
<comment type="caution">
    <text evidence="2">The sequence shown here is derived from an EMBL/GenBank/DDBJ whole genome shotgun (WGS) entry which is preliminary data.</text>
</comment>
<organism evidence="2 3">
    <name type="scientific">Pseudotenacibaculum haliotis</name>
    <dbReference type="NCBI Taxonomy" id="1862138"/>
    <lineage>
        <taxon>Bacteria</taxon>
        <taxon>Pseudomonadati</taxon>
        <taxon>Bacteroidota</taxon>
        <taxon>Flavobacteriia</taxon>
        <taxon>Flavobacteriales</taxon>
        <taxon>Flavobacteriaceae</taxon>
        <taxon>Pseudotenacibaculum</taxon>
    </lineage>
</organism>
<reference evidence="3" key="1">
    <citation type="journal article" date="2019" name="Int. J. Syst. Evol. Microbiol.">
        <title>The Global Catalogue of Microorganisms (GCM) 10K type strain sequencing project: providing services to taxonomists for standard genome sequencing and annotation.</title>
        <authorList>
            <consortium name="The Broad Institute Genomics Platform"/>
            <consortium name="The Broad Institute Genome Sequencing Center for Infectious Disease"/>
            <person name="Wu L."/>
            <person name="Ma J."/>
        </authorList>
    </citation>
    <scope>NUCLEOTIDE SEQUENCE [LARGE SCALE GENOMIC DNA]</scope>
    <source>
        <strain evidence="3">KCTC 52127</strain>
    </source>
</reference>
<keyword evidence="1" id="KW-0812">Transmembrane</keyword>
<evidence type="ECO:0000256" key="1">
    <source>
        <dbReference type="SAM" id="Phobius"/>
    </source>
</evidence>
<feature type="transmembrane region" description="Helical" evidence="1">
    <location>
        <begin position="109"/>
        <end position="132"/>
    </location>
</feature>
<feature type="transmembrane region" description="Helical" evidence="1">
    <location>
        <begin position="219"/>
        <end position="241"/>
    </location>
</feature>
<dbReference type="Proteomes" id="UP001597508">
    <property type="component" value="Unassembled WGS sequence"/>
</dbReference>
<gene>
    <name evidence="2" type="ORF">ACFSRZ_08805</name>
</gene>
<sequence length="248" mass="29137">MIKYEFILPFSIRIVISFIFFTVVGTLTHELGHITVAKYYGYDTTLHYGSMKYFYAERAKDDLFIEYNKILEENIEAIKEGNDFREKERYLELLKLLKEKYPYSKTRSLWIALGGPLQTLFTSFFGLCVLYFRRSKCKQYFVFLDWLGTFMALFALREVFNFVTGAYSSLLYGKENFHGDEFRISRYLGMSEWVVPSVAFVLGMVISLYVIFRVIPLRYRFTFIISGLVGGITGFLLWFGYFGKLVLP</sequence>
<evidence type="ECO:0000313" key="3">
    <source>
        <dbReference type="Proteomes" id="UP001597508"/>
    </source>
</evidence>
<evidence type="ECO:0008006" key="4">
    <source>
        <dbReference type="Google" id="ProtNLM"/>
    </source>
</evidence>
<dbReference type="EMBL" id="JBHULH010000004">
    <property type="protein sequence ID" value="MFD2567471.1"/>
    <property type="molecule type" value="Genomic_DNA"/>
</dbReference>
<protein>
    <recommendedName>
        <fullName evidence="4">Peptidase M50 domain-containing protein</fullName>
    </recommendedName>
</protein>
<name>A0ABW5LUL7_9FLAO</name>